<sequence>MDVVTQGPVCTTDTAVPQACMEQPQYGYFSHCRFNQVLLFYPGSQRSPVLVKDDEIANPTKSNKADGNRRFLKVCYWCKQGGFNQDKNITEAQVKEKSGELGDASGKGWFLQENQHILVAECTDTAADTETRSSSPELQHSEPPRLCPSAMGTAGKSAPRCSRDHAADNVLWDDEPSIWLTYTDSAEDISPKPFWALCHVLFPRCAECYQEPELRDDSLQQRRRYMRCHGIPGTDPAIAAIWNRAHPASCSGSPCSRPHPAPNTSERSSLTPRPLIIAVLVRMTTIRKCLFRLYMSCKAATAVLFLKPCLEAVYTIRPQLSSAASWRLPAAAGARVEEQGDIFPEAKPWLGRESPRRNSTLLQTRGGQHQPEPCASISQPAAFLRGHSIPRPSPPPRETSTLSSSSWRGWELLGKAFAALPLALRVPPGLRAVISMHYIGCCPKPNEVYPLPVPTPLHYYSGKIQTRDCSVQRFAPGVMWGLAQGVSTAPRAIEVTTATFFLQTAAHAFGASINGGTTEFLQLIEECPGVPLKPYKRACRQDCQSLMTKDGPCKAQRGQKVVRGIQMASCAGQLYTVKAHLNRNIFENRRPQEAKRAVL</sequence>
<accession>R0LL94</accession>
<protein>
    <submittedName>
        <fullName evidence="2">Uncharacterized protein</fullName>
    </submittedName>
</protein>
<gene>
    <name evidence="2" type="ORF">Anapl_06244</name>
</gene>
<feature type="region of interest" description="Disordered" evidence="1">
    <location>
        <begin position="126"/>
        <end position="160"/>
    </location>
</feature>
<evidence type="ECO:0000313" key="3">
    <source>
        <dbReference type="Proteomes" id="UP000296049"/>
    </source>
</evidence>
<proteinExistence type="predicted"/>
<dbReference type="EMBL" id="KB742966">
    <property type="protein sequence ID" value="EOB02435.1"/>
    <property type="molecule type" value="Genomic_DNA"/>
</dbReference>
<dbReference type="AlphaFoldDB" id="R0LL94"/>
<name>R0LL94_ANAPL</name>
<keyword evidence="3" id="KW-1185">Reference proteome</keyword>
<evidence type="ECO:0000313" key="2">
    <source>
        <dbReference type="EMBL" id="EOB02435.1"/>
    </source>
</evidence>
<reference evidence="3" key="1">
    <citation type="journal article" date="2013" name="Nat. Genet.">
        <title>The duck genome and transcriptome provide insight into an avian influenza virus reservoir species.</title>
        <authorList>
            <person name="Huang Y."/>
            <person name="Li Y."/>
            <person name="Burt D.W."/>
            <person name="Chen H."/>
            <person name="Zhang Y."/>
            <person name="Qian W."/>
            <person name="Kim H."/>
            <person name="Gan S."/>
            <person name="Zhao Y."/>
            <person name="Li J."/>
            <person name="Yi K."/>
            <person name="Feng H."/>
            <person name="Zhu P."/>
            <person name="Li B."/>
            <person name="Liu Q."/>
            <person name="Fairley S."/>
            <person name="Magor K.E."/>
            <person name="Du Z."/>
            <person name="Hu X."/>
            <person name="Goodman L."/>
            <person name="Tafer H."/>
            <person name="Vignal A."/>
            <person name="Lee T."/>
            <person name="Kim K.W."/>
            <person name="Sheng Z."/>
            <person name="An Y."/>
            <person name="Searle S."/>
            <person name="Herrero J."/>
            <person name="Groenen M.A."/>
            <person name="Crooijmans R.P."/>
            <person name="Faraut T."/>
            <person name="Cai Q."/>
            <person name="Webster R.G."/>
            <person name="Aldridge J.R."/>
            <person name="Warren W.C."/>
            <person name="Bartschat S."/>
            <person name="Kehr S."/>
            <person name="Marz M."/>
            <person name="Stadler P.F."/>
            <person name="Smith J."/>
            <person name="Kraus R.H."/>
            <person name="Zhao Y."/>
            <person name="Ren L."/>
            <person name="Fei J."/>
            <person name="Morisson M."/>
            <person name="Kaiser P."/>
            <person name="Griffin D.K."/>
            <person name="Rao M."/>
            <person name="Pitel F."/>
            <person name="Wang J."/>
            <person name="Li N."/>
        </authorList>
    </citation>
    <scope>NUCLEOTIDE SEQUENCE [LARGE SCALE GENOMIC DNA]</scope>
</reference>
<organism evidence="2 3">
    <name type="scientific">Anas platyrhynchos</name>
    <name type="common">Mallard</name>
    <name type="synonym">Anas boschas</name>
    <dbReference type="NCBI Taxonomy" id="8839"/>
    <lineage>
        <taxon>Eukaryota</taxon>
        <taxon>Metazoa</taxon>
        <taxon>Chordata</taxon>
        <taxon>Craniata</taxon>
        <taxon>Vertebrata</taxon>
        <taxon>Euteleostomi</taxon>
        <taxon>Archelosauria</taxon>
        <taxon>Archosauria</taxon>
        <taxon>Dinosauria</taxon>
        <taxon>Saurischia</taxon>
        <taxon>Theropoda</taxon>
        <taxon>Coelurosauria</taxon>
        <taxon>Aves</taxon>
        <taxon>Neognathae</taxon>
        <taxon>Galloanserae</taxon>
        <taxon>Anseriformes</taxon>
        <taxon>Anatidae</taxon>
        <taxon>Anatinae</taxon>
        <taxon>Anas</taxon>
    </lineage>
</organism>
<evidence type="ECO:0000256" key="1">
    <source>
        <dbReference type="SAM" id="MobiDB-lite"/>
    </source>
</evidence>
<dbReference type="Proteomes" id="UP000296049">
    <property type="component" value="Unassembled WGS sequence"/>
</dbReference>